<dbReference type="EMBL" id="LDRT01000086">
    <property type="protein sequence ID" value="KTR93383.1"/>
    <property type="molecule type" value="Genomic_DNA"/>
</dbReference>
<dbReference type="PATRIC" id="fig|2033.6.peg.3841"/>
<organism evidence="2 3">
    <name type="scientific">Microbacterium testaceum</name>
    <name type="common">Aureobacterium testaceum</name>
    <name type="synonym">Brevibacterium testaceum</name>
    <dbReference type="NCBI Taxonomy" id="2033"/>
    <lineage>
        <taxon>Bacteria</taxon>
        <taxon>Bacillati</taxon>
        <taxon>Actinomycetota</taxon>
        <taxon>Actinomycetes</taxon>
        <taxon>Micrococcales</taxon>
        <taxon>Microbacteriaceae</taxon>
        <taxon>Microbacterium</taxon>
    </lineage>
</organism>
<feature type="domain" description="Helix-turn-helix" evidence="1">
    <location>
        <begin position="9"/>
        <end position="57"/>
    </location>
</feature>
<dbReference type="InterPro" id="IPR041657">
    <property type="entry name" value="HTH_17"/>
</dbReference>
<comment type="caution">
    <text evidence="2">The sequence shown here is derived from an EMBL/GenBank/DDBJ whole genome shotgun (WGS) entry which is preliminary data.</text>
</comment>
<accession>A0A147EV32</accession>
<proteinExistence type="predicted"/>
<protein>
    <recommendedName>
        <fullName evidence="1">Helix-turn-helix domain-containing protein</fullName>
    </recommendedName>
</protein>
<dbReference type="Pfam" id="PF12728">
    <property type="entry name" value="HTH_17"/>
    <property type="match status" value="1"/>
</dbReference>
<evidence type="ECO:0000313" key="3">
    <source>
        <dbReference type="Proteomes" id="UP000075025"/>
    </source>
</evidence>
<gene>
    <name evidence="2" type="ORF">NS220_12720</name>
</gene>
<reference evidence="2 3" key="1">
    <citation type="journal article" date="2016" name="Front. Microbiol.">
        <title>Genomic Resource of Rice Seed Associated Bacteria.</title>
        <authorList>
            <person name="Midha S."/>
            <person name="Bansal K."/>
            <person name="Sharma S."/>
            <person name="Kumar N."/>
            <person name="Patil P.P."/>
            <person name="Chaudhry V."/>
            <person name="Patil P.B."/>
        </authorList>
    </citation>
    <scope>NUCLEOTIDE SEQUENCE [LARGE SCALE GENOMIC DNA]</scope>
    <source>
        <strain evidence="2 3">NS220</strain>
    </source>
</reference>
<name>A0A147EV32_MICTE</name>
<evidence type="ECO:0000313" key="2">
    <source>
        <dbReference type="EMBL" id="KTR93383.1"/>
    </source>
</evidence>
<evidence type="ECO:0000259" key="1">
    <source>
        <dbReference type="Pfam" id="PF12728"/>
    </source>
</evidence>
<dbReference type="AlphaFoldDB" id="A0A147EV32"/>
<dbReference type="RefSeq" id="WP_058624410.1">
    <property type="nucleotide sequence ID" value="NZ_LDRT01000086.1"/>
</dbReference>
<sequence>MSSPPSRYVDPDAVARRLGITPTEVLALIERGEIRAIEVGTPARWRIDAESVTSYIDDRIEIARRSALWNQSQEASFPELWGEGEIRHPD</sequence>
<dbReference type="Proteomes" id="UP000075025">
    <property type="component" value="Unassembled WGS sequence"/>
</dbReference>